<gene>
    <name evidence="9" type="ORF">BDV40DRAFT_296173</name>
</gene>
<keyword evidence="6" id="KW-0406">Ion transport</keyword>
<keyword evidence="4 8" id="KW-0812">Transmembrane</keyword>
<dbReference type="GO" id="GO:0005774">
    <property type="term" value="C:vacuolar membrane"/>
    <property type="evidence" value="ECO:0007669"/>
    <property type="project" value="TreeGrafter"/>
</dbReference>
<keyword evidence="10" id="KW-1185">Reference proteome</keyword>
<feature type="transmembrane region" description="Helical" evidence="8">
    <location>
        <begin position="251"/>
        <end position="277"/>
    </location>
</feature>
<keyword evidence="7 8" id="KW-0472">Membrane</keyword>
<proteinExistence type="inferred from homology"/>
<name>A0A5N6V7X2_ASPTM</name>
<feature type="transmembrane region" description="Helical" evidence="8">
    <location>
        <begin position="169"/>
        <end position="186"/>
    </location>
</feature>
<dbReference type="PANTHER" id="PTHR23501:SF92">
    <property type="entry name" value="GLUTATHIONE EXCHANGER 1-RELATED"/>
    <property type="match status" value="1"/>
</dbReference>
<dbReference type="SUPFAM" id="SSF103473">
    <property type="entry name" value="MFS general substrate transporter"/>
    <property type="match status" value="1"/>
</dbReference>
<dbReference type="Proteomes" id="UP000326950">
    <property type="component" value="Unassembled WGS sequence"/>
</dbReference>
<dbReference type="Pfam" id="PF07690">
    <property type="entry name" value="MFS_1"/>
    <property type="match status" value="1"/>
</dbReference>
<dbReference type="AlphaFoldDB" id="A0A5N6V7X2"/>
<feature type="transmembrane region" description="Helical" evidence="8">
    <location>
        <begin position="41"/>
        <end position="59"/>
    </location>
</feature>
<evidence type="ECO:0000256" key="8">
    <source>
        <dbReference type="SAM" id="Phobius"/>
    </source>
</evidence>
<feature type="transmembrane region" description="Helical" evidence="8">
    <location>
        <begin position="453"/>
        <end position="480"/>
    </location>
</feature>
<dbReference type="Gene3D" id="1.20.1250.20">
    <property type="entry name" value="MFS general substrate transporter like domains"/>
    <property type="match status" value="2"/>
</dbReference>
<comment type="similarity">
    <text evidence="2">Belongs to the major facilitator superfamily.</text>
</comment>
<evidence type="ECO:0000256" key="6">
    <source>
        <dbReference type="ARBA" id="ARBA00023065"/>
    </source>
</evidence>
<evidence type="ECO:0000256" key="3">
    <source>
        <dbReference type="ARBA" id="ARBA00022448"/>
    </source>
</evidence>
<accession>A0A5N6V7X2</accession>
<evidence type="ECO:0000313" key="9">
    <source>
        <dbReference type="EMBL" id="KAE8166740.1"/>
    </source>
</evidence>
<feature type="transmembrane region" description="Helical" evidence="8">
    <location>
        <begin position="198"/>
        <end position="222"/>
    </location>
</feature>
<reference evidence="9 10" key="1">
    <citation type="submission" date="2019-04" db="EMBL/GenBank/DDBJ databases">
        <title>Friends and foes A comparative genomics study of 23 Aspergillus species from section Flavi.</title>
        <authorList>
            <consortium name="DOE Joint Genome Institute"/>
            <person name="Kjaerbolling I."/>
            <person name="Vesth T."/>
            <person name="Frisvad J.C."/>
            <person name="Nybo J.L."/>
            <person name="Theobald S."/>
            <person name="Kildgaard S."/>
            <person name="Isbrandt T."/>
            <person name="Kuo A."/>
            <person name="Sato A."/>
            <person name="Lyhne E.K."/>
            <person name="Kogle M.E."/>
            <person name="Wiebenga A."/>
            <person name="Kun R.S."/>
            <person name="Lubbers R.J."/>
            <person name="Makela M.R."/>
            <person name="Barry K."/>
            <person name="Chovatia M."/>
            <person name="Clum A."/>
            <person name="Daum C."/>
            <person name="Haridas S."/>
            <person name="He G."/>
            <person name="LaButti K."/>
            <person name="Lipzen A."/>
            <person name="Mondo S."/>
            <person name="Riley R."/>
            <person name="Salamov A."/>
            <person name="Simmons B.A."/>
            <person name="Magnuson J.K."/>
            <person name="Henrissat B."/>
            <person name="Mortensen U.H."/>
            <person name="Larsen T.O."/>
            <person name="Devries R.P."/>
            <person name="Grigoriev I.V."/>
            <person name="Machida M."/>
            <person name="Baker S.E."/>
            <person name="Andersen M.R."/>
        </authorList>
    </citation>
    <scope>NUCLEOTIDE SEQUENCE [LARGE SCALE GENOMIC DNA]</scope>
    <source>
        <strain evidence="9 10">CBS 117626</strain>
    </source>
</reference>
<dbReference type="InterPro" id="IPR036259">
    <property type="entry name" value="MFS_trans_sf"/>
</dbReference>
<feature type="transmembrane region" description="Helical" evidence="8">
    <location>
        <begin position="368"/>
        <end position="385"/>
    </location>
</feature>
<feature type="transmembrane region" description="Helical" evidence="8">
    <location>
        <begin position="108"/>
        <end position="126"/>
    </location>
</feature>
<feature type="transmembrane region" description="Helical" evidence="8">
    <location>
        <begin position="392"/>
        <end position="411"/>
    </location>
</feature>
<comment type="subcellular location">
    <subcellularLocation>
        <location evidence="1">Endomembrane system</location>
        <topology evidence="1">Multi-pass membrane protein</topology>
    </subcellularLocation>
</comment>
<dbReference type="InterPro" id="IPR011701">
    <property type="entry name" value="MFS"/>
</dbReference>
<feature type="transmembrane region" description="Helical" evidence="8">
    <location>
        <begin position="531"/>
        <end position="553"/>
    </location>
</feature>
<evidence type="ECO:0000256" key="2">
    <source>
        <dbReference type="ARBA" id="ARBA00008335"/>
    </source>
</evidence>
<dbReference type="GO" id="GO:0005886">
    <property type="term" value="C:plasma membrane"/>
    <property type="evidence" value="ECO:0007669"/>
    <property type="project" value="TreeGrafter"/>
</dbReference>
<evidence type="ECO:0000256" key="5">
    <source>
        <dbReference type="ARBA" id="ARBA00022989"/>
    </source>
</evidence>
<evidence type="ECO:0000256" key="7">
    <source>
        <dbReference type="ARBA" id="ARBA00023136"/>
    </source>
</evidence>
<feature type="transmembrane region" description="Helical" evidence="8">
    <location>
        <begin position="289"/>
        <end position="306"/>
    </location>
</feature>
<evidence type="ECO:0000256" key="4">
    <source>
        <dbReference type="ARBA" id="ARBA00022692"/>
    </source>
</evidence>
<dbReference type="PANTHER" id="PTHR23501">
    <property type="entry name" value="MAJOR FACILITATOR SUPERFAMILY"/>
    <property type="match status" value="1"/>
</dbReference>
<protein>
    <submittedName>
        <fullName evidence="9">Major facilitator superfamily domain-containing protein</fullName>
    </submittedName>
</protein>
<evidence type="ECO:0000256" key="1">
    <source>
        <dbReference type="ARBA" id="ARBA00004127"/>
    </source>
</evidence>
<keyword evidence="3" id="KW-0813">Transport</keyword>
<feature type="transmembrane region" description="Helical" evidence="8">
    <location>
        <begin position="423"/>
        <end position="441"/>
    </location>
</feature>
<dbReference type="FunFam" id="1.20.1250.20:FF:000197">
    <property type="entry name" value="Siderophore iron transporter 1"/>
    <property type="match status" value="1"/>
</dbReference>
<dbReference type="GO" id="GO:0005768">
    <property type="term" value="C:endosome"/>
    <property type="evidence" value="ECO:0007669"/>
    <property type="project" value="TreeGrafter"/>
</dbReference>
<dbReference type="GO" id="GO:0015343">
    <property type="term" value="F:siderophore-iron transmembrane transporter activity"/>
    <property type="evidence" value="ECO:0007669"/>
    <property type="project" value="TreeGrafter"/>
</dbReference>
<feature type="transmembrane region" description="Helical" evidence="8">
    <location>
        <begin position="326"/>
        <end position="348"/>
    </location>
</feature>
<dbReference type="EMBL" id="ML738592">
    <property type="protein sequence ID" value="KAE8166740.1"/>
    <property type="molecule type" value="Genomic_DNA"/>
</dbReference>
<organism evidence="9 10">
    <name type="scientific">Aspergillus tamarii</name>
    <dbReference type="NCBI Taxonomy" id="41984"/>
    <lineage>
        <taxon>Eukaryota</taxon>
        <taxon>Fungi</taxon>
        <taxon>Dikarya</taxon>
        <taxon>Ascomycota</taxon>
        <taxon>Pezizomycotina</taxon>
        <taxon>Eurotiomycetes</taxon>
        <taxon>Eurotiomycetidae</taxon>
        <taxon>Eurotiales</taxon>
        <taxon>Aspergillaceae</taxon>
        <taxon>Aspergillus</taxon>
        <taxon>Aspergillus subgen. Circumdati</taxon>
    </lineage>
</organism>
<keyword evidence="5 8" id="KW-1133">Transmembrane helix</keyword>
<evidence type="ECO:0000313" key="10">
    <source>
        <dbReference type="Proteomes" id="UP000326950"/>
    </source>
</evidence>
<feature type="transmembrane region" description="Helical" evidence="8">
    <location>
        <begin position="138"/>
        <end position="157"/>
    </location>
</feature>
<sequence length="571" mass="62288">MSVEKDPHIQDAVQFQELQHEAEFKNPGVKRIAAISSQLGFVARVFLFFGIFLIAYVYGLDGQLRVTYQPLATNSYSKHSLLTTITVLRNVIAAAAQPTAAKIADVFGRVELIFLSAFFYTIGTIVEACADNVETFCAGAVLYQVGYTTMILLVEVLVGDTTSLRSRLLFSYIPATPFLINTWVGGDIATAVLKVTSWRWGIAMFAIIFPVCTIPLFATLLVGHRKAKKANAETYQHPIRLLGVGKFAKELFWYLDVVGILLLIAFLALILVPFTIAGATAEQWKTAKILAPLIIGLICLPLFVIWERSYARYPMVPFKLLKDRAVWGALGIATMLNLAWSLQGTYLYTVLQVAFDQSVLSASRISSLYSFASVITGCILGAIVIKVKQLKPFIVAGTILFAVAFGILIQFRGGTGSSSYSGIIGGELLLGIAGGMFPYPAQASIQAATKHEHLAVITGLYLALYNVGSAIGGTISGAIWRQRMGKELTKHLGSANATLTDLAFGRPFDFIISYPVGTPEREAVTLAYREVQRLLCITGICLTVPLIAFSLCIRNPRLTKDQSLPDAEREE</sequence>
<dbReference type="OrthoDB" id="4088837at2759"/>